<dbReference type="InterPro" id="IPR032779">
    <property type="entry name" value="FliG_M"/>
</dbReference>
<evidence type="ECO:0000256" key="5">
    <source>
        <dbReference type="ARBA" id="ARBA00022475"/>
    </source>
</evidence>
<dbReference type="Gene3D" id="1.10.220.30">
    <property type="match status" value="3"/>
</dbReference>
<dbReference type="PANTHER" id="PTHR30534">
    <property type="entry name" value="FLAGELLAR MOTOR SWITCH PROTEIN FLIG"/>
    <property type="match status" value="1"/>
</dbReference>
<dbReference type="InterPro" id="IPR000090">
    <property type="entry name" value="Flg_Motor_Flig"/>
</dbReference>
<dbReference type="GO" id="GO:0071973">
    <property type="term" value="P:bacterial-type flagellum-dependent cell motility"/>
    <property type="evidence" value="ECO:0007669"/>
    <property type="project" value="InterPro"/>
</dbReference>
<dbReference type="Pfam" id="PF01706">
    <property type="entry name" value="FliG_C"/>
    <property type="match status" value="1"/>
</dbReference>
<dbReference type="GO" id="GO:0006935">
    <property type="term" value="P:chemotaxis"/>
    <property type="evidence" value="ECO:0007669"/>
    <property type="project" value="UniProtKB-KW"/>
</dbReference>
<keyword evidence="14" id="KW-0966">Cell projection</keyword>
<keyword evidence="7" id="KW-0283">Flagellar rotation</keyword>
<dbReference type="GO" id="GO:0005886">
    <property type="term" value="C:plasma membrane"/>
    <property type="evidence" value="ECO:0007669"/>
    <property type="project" value="UniProtKB-SubCell"/>
</dbReference>
<dbReference type="RefSeq" id="WP_111347433.1">
    <property type="nucleotide sequence ID" value="NZ_JAIWKD010000004.1"/>
</dbReference>
<organism evidence="14 15">
    <name type="scientific">Acuticoccus sediminis</name>
    <dbReference type="NCBI Taxonomy" id="2184697"/>
    <lineage>
        <taxon>Bacteria</taxon>
        <taxon>Pseudomonadati</taxon>
        <taxon>Pseudomonadota</taxon>
        <taxon>Alphaproteobacteria</taxon>
        <taxon>Hyphomicrobiales</taxon>
        <taxon>Amorphaceae</taxon>
        <taxon>Acuticoccus</taxon>
    </lineage>
</organism>
<reference evidence="14 15" key="1">
    <citation type="submission" date="2018-05" db="EMBL/GenBank/DDBJ databases">
        <title>Acuticoccus sediminis sp. nov., isolated from deep-sea sediment of Indian Ocean.</title>
        <authorList>
            <person name="Liu X."/>
            <person name="Lai Q."/>
            <person name="Du Y."/>
            <person name="Sun F."/>
            <person name="Zhang X."/>
            <person name="Wang S."/>
            <person name="Shao Z."/>
        </authorList>
    </citation>
    <scope>NUCLEOTIDE SEQUENCE [LARGE SCALE GENOMIC DNA]</scope>
    <source>
        <strain evidence="14 15">PTG4-2</strain>
    </source>
</reference>
<dbReference type="PRINTS" id="PR00954">
    <property type="entry name" value="FLGMOTORFLIG"/>
</dbReference>
<evidence type="ECO:0000259" key="12">
    <source>
        <dbReference type="Pfam" id="PF14841"/>
    </source>
</evidence>
<gene>
    <name evidence="14" type="ORF">DLJ53_17070</name>
</gene>
<evidence type="ECO:0000256" key="8">
    <source>
        <dbReference type="ARBA" id="ARBA00023136"/>
    </source>
</evidence>
<keyword evidence="9" id="KW-0975">Bacterial flagellum</keyword>
<dbReference type="PANTHER" id="PTHR30534:SF0">
    <property type="entry name" value="FLAGELLAR MOTOR SWITCH PROTEIN FLIG"/>
    <property type="match status" value="1"/>
</dbReference>
<name>A0A8B2NS93_9HYPH</name>
<evidence type="ECO:0000256" key="7">
    <source>
        <dbReference type="ARBA" id="ARBA00022779"/>
    </source>
</evidence>
<feature type="domain" description="Flagellar motor switch protein FliG middle" evidence="12">
    <location>
        <begin position="130"/>
        <end position="199"/>
    </location>
</feature>
<evidence type="ECO:0000256" key="10">
    <source>
        <dbReference type="ARBA" id="ARBA00025598"/>
    </source>
</evidence>
<dbReference type="Pfam" id="PF14842">
    <property type="entry name" value="FliG_N"/>
    <property type="match status" value="1"/>
</dbReference>
<dbReference type="GO" id="GO:0003774">
    <property type="term" value="F:cytoskeletal motor activity"/>
    <property type="evidence" value="ECO:0007669"/>
    <property type="project" value="InterPro"/>
</dbReference>
<keyword evidence="14" id="KW-0969">Cilium</keyword>
<dbReference type="OrthoDB" id="9780302at2"/>
<feature type="domain" description="Flagellar motor switch protein FliG N-terminal" evidence="13">
    <location>
        <begin position="18"/>
        <end position="120"/>
    </location>
</feature>
<feature type="domain" description="Flagellar motor switch protein FliG C-terminal" evidence="11">
    <location>
        <begin position="230"/>
        <end position="336"/>
    </location>
</feature>
<dbReference type="SUPFAM" id="SSF48029">
    <property type="entry name" value="FliG"/>
    <property type="match status" value="2"/>
</dbReference>
<evidence type="ECO:0000313" key="14">
    <source>
        <dbReference type="EMBL" id="RAI00939.1"/>
    </source>
</evidence>
<evidence type="ECO:0000256" key="1">
    <source>
        <dbReference type="ARBA" id="ARBA00004117"/>
    </source>
</evidence>
<dbReference type="AlphaFoldDB" id="A0A8B2NS93"/>
<dbReference type="InterPro" id="IPR011002">
    <property type="entry name" value="FliG_a-hlx"/>
</dbReference>
<evidence type="ECO:0000256" key="4">
    <source>
        <dbReference type="ARBA" id="ARBA00021870"/>
    </source>
</evidence>
<keyword evidence="8" id="KW-0472">Membrane</keyword>
<comment type="caution">
    <text evidence="14">The sequence shown here is derived from an EMBL/GenBank/DDBJ whole genome shotgun (WGS) entry which is preliminary data.</text>
</comment>
<dbReference type="GO" id="GO:0009425">
    <property type="term" value="C:bacterial-type flagellum basal body"/>
    <property type="evidence" value="ECO:0007669"/>
    <property type="project" value="UniProtKB-SubCell"/>
</dbReference>
<dbReference type="Pfam" id="PF14841">
    <property type="entry name" value="FliG_M"/>
    <property type="match status" value="1"/>
</dbReference>
<evidence type="ECO:0000256" key="3">
    <source>
        <dbReference type="ARBA" id="ARBA00010299"/>
    </source>
</evidence>
<dbReference type="EMBL" id="QHHQ01000003">
    <property type="protein sequence ID" value="RAI00939.1"/>
    <property type="molecule type" value="Genomic_DNA"/>
</dbReference>
<comment type="subcellular location">
    <subcellularLocation>
        <location evidence="1">Bacterial flagellum basal body</location>
    </subcellularLocation>
    <subcellularLocation>
        <location evidence="2">Cell membrane</location>
        <topology evidence="2">Peripheral membrane protein</topology>
        <orientation evidence="2">Cytoplasmic side</orientation>
    </subcellularLocation>
</comment>
<evidence type="ECO:0000256" key="2">
    <source>
        <dbReference type="ARBA" id="ARBA00004413"/>
    </source>
</evidence>
<comment type="function">
    <text evidence="10">FliG is one of three proteins (FliG, FliN, FliM) that forms the rotor-mounted switch complex (C ring), located at the base of the basal body. This complex interacts with the CheY and CheZ chemotaxis proteins, in addition to contacting components of the motor that determine the direction of flagellar rotation.</text>
</comment>
<evidence type="ECO:0000259" key="13">
    <source>
        <dbReference type="Pfam" id="PF14842"/>
    </source>
</evidence>
<proteinExistence type="inferred from homology"/>
<comment type="similarity">
    <text evidence="3">Belongs to the FliG family.</text>
</comment>
<keyword evidence="15" id="KW-1185">Reference proteome</keyword>
<evidence type="ECO:0000256" key="9">
    <source>
        <dbReference type="ARBA" id="ARBA00023143"/>
    </source>
</evidence>
<dbReference type="InterPro" id="IPR023087">
    <property type="entry name" value="Flg_Motor_Flig_C"/>
</dbReference>
<keyword evidence="6" id="KW-0145">Chemotaxis</keyword>
<protein>
    <recommendedName>
        <fullName evidence="4">Flagellar motor switch protein FliG</fullName>
    </recommendedName>
</protein>
<evidence type="ECO:0000313" key="15">
    <source>
        <dbReference type="Proteomes" id="UP000249590"/>
    </source>
</evidence>
<keyword evidence="5" id="KW-1003">Cell membrane</keyword>
<dbReference type="Proteomes" id="UP000249590">
    <property type="component" value="Unassembled WGS sequence"/>
</dbReference>
<sequence>MPPEAATAPAPPALPKRQLSNVEKVATVLMTMGQHAAGEVMKHLEPPELRTVTHAMAELRPVPVHQIEELVEEFITQFGIGTNVVGDTATVQRMLEGILPPEQIADIIAEMEGRVNQSIWDKMSGLSEGSLVPYLLNEHPQTAALVLTKLAPPTAAKVMSEFPKELRDSVARRMLSTKAVVEDALKIVEKALYEDFMVNLSLAGGGDSHARMADIINKMDREQMEGLLDGLASTHPKSAEILRSLLFTFDDIIKLAPKALTTLFDSIDNTDLVMALKGTDAAFRAQVLSCLAARTRRMVEQELASGEAATAREVNEARRKITDLALAMGQRGEIDLSTGDDDGGLLQ</sequence>
<dbReference type="InterPro" id="IPR028263">
    <property type="entry name" value="FliG_N"/>
</dbReference>
<accession>A0A8B2NS93</accession>
<evidence type="ECO:0000259" key="11">
    <source>
        <dbReference type="Pfam" id="PF01706"/>
    </source>
</evidence>
<evidence type="ECO:0000256" key="6">
    <source>
        <dbReference type="ARBA" id="ARBA00022500"/>
    </source>
</evidence>
<keyword evidence="14" id="KW-0282">Flagellum</keyword>